<evidence type="ECO:0000313" key="2">
    <source>
        <dbReference type="EMBL" id="MCQ8896175.1"/>
    </source>
</evidence>
<protein>
    <submittedName>
        <fullName evidence="2">Uncharacterized protein</fullName>
    </submittedName>
</protein>
<feature type="region of interest" description="Disordered" evidence="1">
    <location>
        <begin position="202"/>
        <end position="233"/>
    </location>
</feature>
<keyword evidence="3" id="KW-1185">Reference proteome</keyword>
<comment type="caution">
    <text evidence="2">The sequence shown here is derived from an EMBL/GenBank/DDBJ whole genome shotgun (WGS) entry which is preliminary data.</text>
</comment>
<gene>
    <name evidence="2" type="ORF">NQT62_06950</name>
</gene>
<feature type="compositionally biased region" description="Polar residues" evidence="1">
    <location>
        <begin position="218"/>
        <end position="233"/>
    </location>
</feature>
<dbReference type="RefSeq" id="WP_256763939.1">
    <property type="nucleotide sequence ID" value="NZ_JANIGO010000002.1"/>
</dbReference>
<accession>A0ABT1WF87</accession>
<organism evidence="2 3">
    <name type="scientific">Limnobacter humi</name>
    <dbReference type="NCBI Taxonomy" id="1778671"/>
    <lineage>
        <taxon>Bacteria</taxon>
        <taxon>Pseudomonadati</taxon>
        <taxon>Pseudomonadota</taxon>
        <taxon>Betaproteobacteria</taxon>
        <taxon>Burkholderiales</taxon>
        <taxon>Burkholderiaceae</taxon>
        <taxon>Limnobacter</taxon>
    </lineage>
</organism>
<sequence length="233" mass="22472">MPQTGGMPDIQPFEITMVNTQNDTLQVQTAADILAAPDAAPSMPAVVDQTPPAELAVPVVEQAPTAIGAQQTPPVQAEVLPDEAPVQDAASAAVDNPEDTEAASMGLFGGLLGGGFAALTPATAAAGALGVAFVASNNSGDDSAPAPASGGGTLSGATSQLPAEITGPIGDSPLGDPLNMVVSGVDSGSSALPTDALPLDMLPAGGGAPSGDALPISSLPTDALPTSSLPLPV</sequence>
<evidence type="ECO:0000313" key="3">
    <source>
        <dbReference type="Proteomes" id="UP001204142"/>
    </source>
</evidence>
<evidence type="ECO:0000256" key="1">
    <source>
        <dbReference type="SAM" id="MobiDB-lite"/>
    </source>
</evidence>
<proteinExistence type="predicted"/>
<feature type="region of interest" description="Disordered" evidence="1">
    <location>
        <begin position="140"/>
        <end position="174"/>
    </location>
</feature>
<dbReference type="Proteomes" id="UP001204142">
    <property type="component" value="Unassembled WGS sequence"/>
</dbReference>
<reference evidence="2 3" key="1">
    <citation type="submission" date="2022-07" db="EMBL/GenBank/DDBJ databases">
        <authorList>
            <person name="Xamxidin M."/>
            <person name="Wu M."/>
        </authorList>
    </citation>
    <scope>NUCLEOTIDE SEQUENCE [LARGE SCALE GENOMIC DNA]</scope>
    <source>
        <strain evidence="2 3">NBRC 111650</strain>
    </source>
</reference>
<name>A0ABT1WF87_9BURK</name>
<dbReference type="EMBL" id="JANIGO010000002">
    <property type="protein sequence ID" value="MCQ8896175.1"/>
    <property type="molecule type" value="Genomic_DNA"/>
</dbReference>